<reference evidence="1 2" key="1">
    <citation type="submission" date="2023-10" db="EMBL/GenBank/DDBJ databases">
        <authorList>
            <person name="Dale J."/>
        </authorList>
    </citation>
    <scope>NUCLEOTIDE SEQUENCE [LARGE SCALE GENOMIC DNA]</scope>
    <source>
        <strain evidence="1 2">2023EL-00970</strain>
    </source>
</reference>
<keyword evidence="2" id="KW-1185">Reference proteome</keyword>
<dbReference type="RefSeq" id="WP_151605780.1">
    <property type="nucleotide sequence ID" value="NZ_JAWLOF010000014.1"/>
</dbReference>
<sequence length="67" mass="7698">MQLTPYTRDVLQQYRTLINARRKAQELPPVTTDKLIESVLEYLTCQYSVYLCSCFIIQGGSGKPPEE</sequence>
<dbReference type="EMBL" id="JAWLOF010000014">
    <property type="protein sequence ID" value="MDV7024473.1"/>
    <property type="molecule type" value="Genomic_DNA"/>
</dbReference>
<gene>
    <name evidence="1" type="ORF">R4P48_17535</name>
</gene>
<name>A0ABU4E5S4_9ENTR</name>
<comment type="caution">
    <text evidence="1">The sequence shown here is derived from an EMBL/GenBank/DDBJ whole genome shotgun (WGS) entry which is preliminary data.</text>
</comment>
<evidence type="ECO:0000313" key="2">
    <source>
        <dbReference type="Proteomes" id="UP001187066"/>
    </source>
</evidence>
<proteinExistence type="predicted"/>
<evidence type="ECO:0000313" key="1">
    <source>
        <dbReference type="EMBL" id="MDV7024473.1"/>
    </source>
</evidence>
<organism evidence="1 2">
    <name type="scientific">Atlantibacter subterraneus</name>
    <dbReference type="NCBI Taxonomy" id="255519"/>
    <lineage>
        <taxon>Bacteria</taxon>
        <taxon>Pseudomonadati</taxon>
        <taxon>Pseudomonadota</taxon>
        <taxon>Gammaproteobacteria</taxon>
        <taxon>Enterobacterales</taxon>
        <taxon>Enterobacteriaceae</taxon>
        <taxon>Atlantibacter</taxon>
    </lineage>
</organism>
<accession>A0ABU4E5S4</accession>
<protein>
    <submittedName>
        <fullName evidence="1">Uncharacterized protein</fullName>
    </submittedName>
</protein>
<dbReference type="Proteomes" id="UP001187066">
    <property type="component" value="Unassembled WGS sequence"/>
</dbReference>